<protein>
    <submittedName>
        <fullName evidence="1">Uncharacterized protein</fullName>
    </submittedName>
</protein>
<proteinExistence type="predicted"/>
<dbReference type="AlphaFoldDB" id="X1EGF2"/>
<accession>X1EGF2</accession>
<sequence>YIKKLRKKDDLKNKFTLKNIIEIIEKEEESSI</sequence>
<organism evidence="1">
    <name type="scientific">marine sediment metagenome</name>
    <dbReference type="NCBI Taxonomy" id="412755"/>
    <lineage>
        <taxon>unclassified sequences</taxon>
        <taxon>metagenomes</taxon>
        <taxon>ecological metagenomes</taxon>
    </lineage>
</organism>
<dbReference type="EMBL" id="BARU01014354">
    <property type="protein sequence ID" value="GAH32386.1"/>
    <property type="molecule type" value="Genomic_DNA"/>
</dbReference>
<reference evidence="1" key="1">
    <citation type="journal article" date="2014" name="Front. Microbiol.">
        <title>High frequency of phylogenetically diverse reductive dehalogenase-homologous genes in deep subseafloor sedimentary metagenomes.</title>
        <authorList>
            <person name="Kawai M."/>
            <person name="Futagami T."/>
            <person name="Toyoda A."/>
            <person name="Takaki Y."/>
            <person name="Nishi S."/>
            <person name="Hori S."/>
            <person name="Arai W."/>
            <person name="Tsubouchi T."/>
            <person name="Morono Y."/>
            <person name="Uchiyama I."/>
            <person name="Ito T."/>
            <person name="Fujiyama A."/>
            <person name="Inagaki F."/>
            <person name="Takami H."/>
        </authorList>
    </citation>
    <scope>NUCLEOTIDE SEQUENCE</scope>
    <source>
        <strain evidence="1">Expedition CK06-06</strain>
    </source>
</reference>
<evidence type="ECO:0000313" key="1">
    <source>
        <dbReference type="EMBL" id="GAH32386.1"/>
    </source>
</evidence>
<feature type="non-terminal residue" evidence="1">
    <location>
        <position position="1"/>
    </location>
</feature>
<comment type="caution">
    <text evidence="1">The sequence shown here is derived from an EMBL/GenBank/DDBJ whole genome shotgun (WGS) entry which is preliminary data.</text>
</comment>
<gene>
    <name evidence="1" type="ORF">S03H2_25384</name>
</gene>
<name>X1EGF2_9ZZZZ</name>